<evidence type="ECO:0000256" key="3">
    <source>
        <dbReference type="SAM" id="SignalP"/>
    </source>
</evidence>
<accession>A0A9Q2XLN4</accession>
<dbReference type="Pfam" id="PF03372">
    <property type="entry name" value="Exo_endo_phos"/>
    <property type="match status" value="1"/>
</dbReference>
<sequence length="356" mass="39273">MFKNFAAAVMLLMLLCGQVFAETRIGTWNLQHLNDRPSKDFKSIAKVAKNVDFLAVQELVNKDALNKLAKELTRQSGEPWSAMASDAVGRASSKEMYGFVWKDSKVAYEDGAVSYLDRQNIFAREPYSARFRSLTDNAYFVVATVHIVYGKKPADRVEEIKALSSYWSWLKEIYPGNNHIMLMGDFNMPPTSPAWEQLKASARPLLTQGASTLSTADGKFANLYDNIFVSKVSSMKVNNVSVYDYPKHLGMTHEQGRANISDHAPVFLRAELGQGKGVATAATASTPKPATAAAAKPATVANAVAHIRGNRKTMVYHRPDCPSYNSVTEKNRIEFNSEAAAQAQSYRIAKNCQKAG</sequence>
<keyword evidence="2" id="KW-0378">Hydrolase</keyword>
<dbReference type="GO" id="GO:0006308">
    <property type="term" value="P:DNA catabolic process"/>
    <property type="evidence" value="ECO:0007669"/>
    <property type="project" value="InterPro"/>
</dbReference>
<evidence type="ECO:0000256" key="1">
    <source>
        <dbReference type="ARBA" id="ARBA00022722"/>
    </source>
</evidence>
<evidence type="ECO:0000259" key="4">
    <source>
        <dbReference type="Pfam" id="PF03372"/>
    </source>
</evidence>
<dbReference type="AlphaFoldDB" id="A0A9Q2XLN4"/>
<feature type="signal peptide" evidence="3">
    <location>
        <begin position="1"/>
        <end position="21"/>
    </location>
</feature>
<keyword evidence="3" id="KW-0732">Signal</keyword>
<feature type="domain" description="Endonuclease/exonuclease/phosphatase" evidence="4">
    <location>
        <begin position="26"/>
        <end position="263"/>
    </location>
</feature>
<comment type="caution">
    <text evidence="5">The sequence shown here is derived from an EMBL/GenBank/DDBJ whole genome shotgun (WGS) entry which is preliminary data.</text>
</comment>
<gene>
    <name evidence="5" type="ORF">KUO17_20280</name>
</gene>
<organism evidence="5 6">
    <name type="scientific">Pseudomonas aegrilactucae</name>
    <dbReference type="NCBI Taxonomy" id="2854028"/>
    <lineage>
        <taxon>Bacteria</taxon>
        <taxon>Pseudomonadati</taxon>
        <taxon>Pseudomonadota</taxon>
        <taxon>Gammaproteobacteria</taxon>
        <taxon>Pseudomonadales</taxon>
        <taxon>Pseudomonadaceae</taxon>
        <taxon>Pseudomonas</taxon>
    </lineage>
</organism>
<reference evidence="5" key="1">
    <citation type="journal article" date="2022" name="Int. J. Syst. Evol. Microbiol.">
        <title>Pseudomonas aegrilactucae sp. nov. and Pseudomonas morbosilactucae sp. nov., pathogens causing bacterial rot of lettuce in Japan.</title>
        <authorList>
            <person name="Sawada H."/>
            <person name="Fujikawa T."/>
            <person name="Satou M."/>
        </authorList>
    </citation>
    <scope>NUCLEOTIDE SEQUENCE</scope>
    <source>
        <strain evidence="5">MAFF 301350</strain>
    </source>
</reference>
<dbReference type="SMART" id="SM00476">
    <property type="entry name" value="DNaseIc"/>
    <property type="match status" value="1"/>
</dbReference>
<dbReference type="PANTHER" id="PTHR11371">
    <property type="entry name" value="DEOXYRIBONUCLEASE"/>
    <property type="match status" value="1"/>
</dbReference>
<name>A0A9Q2XLN4_9PSED</name>
<proteinExistence type="predicted"/>
<protein>
    <submittedName>
        <fullName evidence="5">DNAse</fullName>
    </submittedName>
</protein>
<dbReference type="Proteomes" id="UP001106592">
    <property type="component" value="Unassembled WGS sequence"/>
</dbReference>
<dbReference type="PANTHER" id="PTHR11371:SF31">
    <property type="entry name" value="EXTRACELLULAR NUCLEASE"/>
    <property type="match status" value="1"/>
</dbReference>
<dbReference type="GO" id="GO:0004536">
    <property type="term" value="F:DNA nuclease activity"/>
    <property type="evidence" value="ECO:0007669"/>
    <property type="project" value="InterPro"/>
</dbReference>
<feature type="chain" id="PRO_5040222906" evidence="3">
    <location>
        <begin position="22"/>
        <end position="356"/>
    </location>
</feature>
<dbReference type="EMBL" id="JAHTBI010000079">
    <property type="protein sequence ID" value="MBV6289336.1"/>
    <property type="molecule type" value="Genomic_DNA"/>
</dbReference>
<evidence type="ECO:0000313" key="6">
    <source>
        <dbReference type="Proteomes" id="UP001106592"/>
    </source>
</evidence>
<dbReference type="CDD" id="cd10283">
    <property type="entry name" value="MnuA_DNase1-like"/>
    <property type="match status" value="1"/>
</dbReference>
<evidence type="ECO:0000256" key="2">
    <source>
        <dbReference type="ARBA" id="ARBA00022801"/>
    </source>
</evidence>
<dbReference type="InterPro" id="IPR005135">
    <property type="entry name" value="Endo/exonuclease/phosphatase"/>
</dbReference>
<keyword evidence="6" id="KW-1185">Reference proteome</keyword>
<evidence type="ECO:0000313" key="5">
    <source>
        <dbReference type="EMBL" id="MBV6289336.1"/>
    </source>
</evidence>
<dbReference type="RefSeq" id="WP_217977294.1">
    <property type="nucleotide sequence ID" value="NZ_JAHTBI010000079.1"/>
</dbReference>
<reference evidence="5" key="2">
    <citation type="journal article" date="2023" name="Plant Pathol.">
        <title>Dismantling and reorganizing Pseudomonas marginalis sensu#lato.</title>
        <authorList>
            <person name="Sawada H."/>
            <person name="Fujikawa T."/>
            <person name="Satou M."/>
        </authorList>
    </citation>
    <scope>NUCLEOTIDE SEQUENCE</scope>
    <source>
        <strain evidence="5">MAFF 301350</strain>
    </source>
</reference>
<dbReference type="InterPro" id="IPR016202">
    <property type="entry name" value="DNase_I"/>
</dbReference>
<dbReference type="GO" id="GO:0016787">
    <property type="term" value="F:hydrolase activity"/>
    <property type="evidence" value="ECO:0007669"/>
    <property type="project" value="UniProtKB-KW"/>
</dbReference>
<keyword evidence="1" id="KW-0540">Nuclease</keyword>